<gene>
    <name evidence="2" type="ORF">FSB_LOCUS56144</name>
</gene>
<feature type="region of interest" description="Disordered" evidence="1">
    <location>
        <begin position="16"/>
        <end position="69"/>
    </location>
</feature>
<evidence type="ECO:0000256" key="1">
    <source>
        <dbReference type="SAM" id="MobiDB-lite"/>
    </source>
</evidence>
<dbReference type="PANTHER" id="PTHR34371">
    <property type="entry name" value="OS01G0551000 PROTEIN"/>
    <property type="match status" value="1"/>
</dbReference>
<proteinExistence type="predicted"/>
<accession>A0A2N9ITT7</accession>
<organism evidence="2">
    <name type="scientific">Fagus sylvatica</name>
    <name type="common">Beechnut</name>
    <dbReference type="NCBI Taxonomy" id="28930"/>
    <lineage>
        <taxon>Eukaryota</taxon>
        <taxon>Viridiplantae</taxon>
        <taxon>Streptophyta</taxon>
        <taxon>Embryophyta</taxon>
        <taxon>Tracheophyta</taxon>
        <taxon>Spermatophyta</taxon>
        <taxon>Magnoliopsida</taxon>
        <taxon>eudicotyledons</taxon>
        <taxon>Gunneridae</taxon>
        <taxon>Pentapetalae</taxon>
        <taxon>rosids</taxon>
        <taxon>fabids</taxon>
        <taxon>Fagales</taxon>
        <taxon>Fagaceae</taxon>
        <taxon>Fagus</taxon>
    </lineage>
</organism>
<dbReference type="AlphaFoldDB" id="A0A2N9ITT7"/>
<protein>
    <submittedName>
        <fullName evidence="2">Uncharacterized protein</fullName>
    </submittedName>
</protein>
<dbReference type="EMBL" id="OIVN01006226">
    <property type="protein sequence ID" value="SPD28262.1"/>
    <property type="molecule type" value="Genomic_DNA"/>
</dbReference>
<reference evidence="2" key="1">
    <citation type="submission" date="2018-02" db="EMBL/GenBank/DDBJ databases">
        <authorList>
            <person name="Cohen D.B."/>
            <person name="Kent A.D."/>
        </authorList>
    </citation>
    <scope>NUCLEOTIDE SEQUENCE</scope>
</reference>
<evidence type="ECO:0000313" key="2">
    <source>
        <dbReference type="EMBL" id="SPD28262.1"/>
    </source>
</evidence>
<sequence>MGSEADYEASSIPKLSLFSFPTKPPKPKGILTPPPQVTASVPFQWEEAPGKPRPCSTAEPKPKHRSARSLELPPRLLLLSESKITNIPSPTTVLDGPYVGRSISYRFSLRSPDSLGGKRLVKEKGGSTRWGSFRKNIKEVVEGTVDFKPSPVVNVGGGGGGDSDTKVKITRVKKRSVSLLNLSHTRTRSHLLANIYDSLKQAVPWRRRQERIRKMDS</sequence>
<dbReference type="PANTHER" id="PTHR34371:SF6">
    <property type="entry name" value="MEMBRANE-ASSOCIATED KINASE REGULATOR 6"/>
    <property type="match status" value="1"/>
</dbReference>
<name>A0A2N9ITT7_FAGSY</name>